<comment type="caution">
    <text evidence="1">The sequence shown here is derived from an EMBL/GenBank/DDBJ whole genome shotgun (WGS) entry which is preliminary data.</text>
</comment>
<dbReference type="GO" id="GO:0016301">
    <property type="term" value="F:kinase activity"/>
    <property type="evidence" value="ECO:0007669"/>
    <property type="project" value="UniProtKB-KW"/>
</dbReference>
<dbReference type="Proteomes" id="UP001180020">
    <property type="component" value="Unassembled WGS sequence"/>
</dbReference>
<name>A0AAV9DSM9_ACOCL</name>
<sequence length="83" mass="8978">MRIALRVLVSEAPMPDLPMERPAFVWPVASPHVGGSMDCLEDHLSLGGQLSLSDISDGFKCAEKLYQQSQLKILCCGVSSITC</sequence>
<evidence type="ECO:0000313" key="1">
    <source>
        <dbReference type="EMBL" id="KAK1303947.1"/>
    </source>
</evidence>
<keyword evidence="1" id="KW-0418">Kinase</keyword>
<protein>
    <submittedName>
        <fullName evidence="1">L-type lectin-domain containing receptor kinase S.5</fullName>
    </submittedName>
</protein>
<reference evidence="1" key="1">
    <citation type="journal article" date="2023" name="Nat. Commun.">
        <title>Diploid and tetraploid genomes of Acorus and the evolution of monocots.</title>
        <authorList>
            <person name="Ma L."/>
            <person name="Liu K.W."/>
            <person name="Li Z."/>
            <person name="Hsiao Y.Y."/>
            <person name="Qi Y."/>
            <person name="Fu T."/>
            <person name="Tang G.D."/>
            <person name="Zhang D."/>
            <person name="Sun W.H."/>
            <person name="Liu D.K."/>
            <person name="Li Y."/>
            <person name="Chen G.Z."/>
            <person name="Liu X.D."/>
            <person name="Liao X.Y."/>
            <person name="Jiang Y.T."/>
            <person name="Yu X."/>
            <person name="Hao Y."/>
            <person name="Huang J."/>
            <person name="Zhao X.W."/>
            <person name="Ke S."/>
            <person name="Chen Y.Y."/>
            <person name="Wu W.L."/>
            <person name="Hsu J.L."/>
            <person name="Lin Y.F."/>
            <person name="Huang M.D."/>
            <person name="Li C.Y."/>
            <person name="Huang L."/>
            <person name="Wang Z.W."/>
            <person name="Zhao X."/>
            <person name="Zhong W.Y."/>
            <person name="Peng D.H."/>
            <person name="Ahmad S."/>
            <person name="Lan S."/>
            <person name="Zhang J.S."/>
            <person name="Tsai W.C."/>
            <person name="Van de Peer Y."/>
            <person name="Liu Z.J."/>
        </authorList>
    </citation>
    <scope>NUCLEOTIDE SEQUENCE</scope>
    <source>
        <strain evidence="1">CP</strain>
    </source>
</reference>
<accession>A0AAV9DSM9</accession>
<keyword evidence="1" id="KW-0675">Receptor</keyword>
<keyword evidence="1" id="KW-0808">Transferase</keyword>
<dbReference type="EMBL" id="JAUJYO010000011">
    <property type="protein sequence ID" value="KAK1303947.1"/>
    <property type="molecule type" value="Genomic_DNA"/>
</dbReference>
<gene>
    <name evidence="1" type="primary">LECRKS5</name>
    <name evidence="1" type="ORF">QJS10_CPB11g02205</name>
</gene>
<reference evidence="1" key="2">
    <citation type="submission" date="2023-06" db="EMBL/GenBank/DDBJ databases">
        <authorList>
            <person name="Ma L."/>
            <person name="Liu K.-W."/>
            <person name="Li Z."/>
            <person name="Hsiao Y.-Y."/>
            <person name="Qi Y."/>
            <person name="Fu T."/>
            <person name="Tang G."/>
            <person name="Zhang D."/>
            <person name="Sun W.-H."/>
            <person name="Liu D.-K."/>
            <person name="Li Y."/>
            <person name="Chen G.-Z."/>
            <person name="Liu X.-D."/>
            <person name="Liao X.-Y."/>
            <person name="Jiang Y.-T."/>
            <person name="Yu X."/>
            <person name="Hao Y."/>
            <person name="Huang J."/>
            <person name="Zhao X.-W."/>
            <person name="Ke S."/>
            <person name="Chen Y.-Y."/>
            <person name="Wu W.-L."/>
            <person name="Hsu J.-L."/>
            <person name="Lin Y.-F."/>
            <person name="Huang M.-D."/>
            <person name="Li C.-Y."/>
            <person name="Huang L."/>
            <person name="Wang Z.-W."/>
            <person name="Zhao X."/>
            <person name="Zhong W.-Y."/>
            <person name="Peng D.-H."/>
            <person name="Ahmad S."/>
            <person name="Lan S."/>
            <person name="Zhang J.-S."/>
            <person name="Tsai W.-C."/>
            <person name="Van De Peer Y."/>
            <person name="Liu Z.-J."/>
        </authorList>
    </citation>
    <scope>NUCLEOTIDE SEQUENCE</scope>
    <source>
        <strain evidence="1">CP</strain>
        <tissue evidence="1">Leaves</tissue>
    </source>
</reference>
<keyword evidence="2" id="KW-1185">Reference proteome</keyword>
<evidence type="ECO:0000313" key="2">
    <source>
        <dbReference type="Proteomes" id="UP001180020"/>
    </source>
</evidence>
<organism evidence="1 2">
    <name type="scientific">Acorus calamus</name>
    <name type="common">Sweet flag</name>
    <dbReference type="NCBI Taxonomy" id="4465"/>
    <lineage>
        <taxon>Eukaryota</taxon>
        <taxon>Viridiplantae</taxon>
        <taxon>Streptophyta</taxon>
        <taxon>Embryophyta</taxon>
        <taxon>Tracheophyta</taxon>
        <taxon>Spermatophyta</taxon>
        <taxon>Magnoliopsida</taxon>
        <taxon>Liliopsida</taxon>
        <taxon>Acoraceae</taxon>
        <taxon>Acorus</taxon>
    </lineage>
</organism>
<dbReference type="AlphaFoldDB" id="A0AAV9DSM9"/>
<proteinExistence type="predicted"/>